<evidence type="ECO:0000256" key="5">
    <source>
        <dbReference type="HAMAP-Rule" id="MF_00013"/>
    </source>
</evidence>
<reference evidence="11" key="1">
    <citation type="submission" date="2018-10" db="EMBL/GenBank/DDBJ databases">
        <title>Iterative Subtractive Binning of Freshwater Chronoseries Metagenomes Recovers Nearly Complete Genomes from over Four Hundred Novel Species.</title>
        <authorList>
            <person name="Rodriguez-R L.M."/>
            <person name="Tsementzi D."/>
            <person name="Luo C."/>
            <person name="Konstantinidis K.T."/>
        </authorList>
    </citation>
    <scope>NUCLEOTIDE SEQUENCE</scope>
    <source>
        <strain evidence="11">WB5_2A_028</strain>
    </source>
</reference>
<feature type="binding site" evidence="5 8">
    <location>
        <begin position="134"/>
        <end position="136"/>
    </location>
    <ligand>
        <name>substrate</name>
    </ligand>
</feature>
<dbReference type="PIRSF" id="PIRSF016262">
    <property type="entry name" value="LPLase"/>
    <property type="match status" value="1"/>
</dbReference>
<evidence type="ECO:0000259" key="10">
    <source>
        <dbReference type="PROSITE" id="PS51733"/>
    </source>
</evidence>
<dbReference type="Proteomes" id="UP000740727">
    <property type="component" value="Unassembled WGS sequence"/>
</dbReference>
<feature type="domain" description="BPL/LPL catalytic" evidence="10">
    <location>
        <begin position="26"/>
        <end position="204"/>
    </location>
</feature>
<dbReference type="InterPro" id="IPR004143">
    <property type="entry name" value="BPL_LPL_catalytic"/>
</dbReference>
<dbReference type="InterPro" id="IPR020605">
    <property type="entry name" value="Octanoyltransferase_CS"/>
</dbReference>
<sequence>MLNVGLMEYEAALEMQRKIHQEILDGYRPSTLLLLEHPSVYTAGRRTAPEERPQNGIPVIDVDRGGKITWHGPGQLVGYPIVKLKEPTKVVDFVRALERALIASLKRYEIDAIQICDNSGVWIDDALGRRKIAAIGIRVAKGIVTHGFALNVNPDLSFFDQIIPCGIPDVVTTSMSHELNRDISISEVLPIVIQEMEKECERIIS</sequence>
<dbReference type="InterPro" id="IPR000544">
    <property type="entry name" value="Octanoyltransferase"/>
</dbReference>
<evidence type="ECO:0000256" key="4">
    <source>
        <dbReference type="ARBA" id="ARBA00024732"/>
    </source>
</evidence>
<keyword evidence="2 5" id="KW-0808">Transferase</keyword>
<proteinExistence type="inferred from homology"/>
<comment type="similarity">
    <text evidence="5 6">Belongs to the LipB family.</text>
</comment>
<evidence type="ECO:0000256" key="6">
    <source>
        <dbReference type="PIRNR" id="PIRNR016262"/>
    </source>
</evidence>
<comment type="pathway">
    <text evidence="1 5 6">Protein modification; protein lipoylation via endogenous pathway; protein N(6)-(lipoyl)lysine from octanoyl-[acyl-carrier-protein]: step 1/2.</text>
</comment>
<dbReference type="GO" id="GO:0033819">
    <property type="term" value="F:lipoyl(octanoyl) transferase activity"/>
    <property type="evidence" value="ECO:0007669"/>
    <property type="project" value="UniProtKB-EC"/>
</dbReference>
<comment type="subcellular location">
    <subcellularLocation>
        <location evidence="5">Cytoplasm</location>
    </subcellularLocation>
</comment>
<dbReference type="PROSITE" id="PS01313">
    <property type="entry name" value="LIPB"/>
    <property type="match status" value="1"/>
</dbReference>
<dbReference type="EMBL" id="RFXN01000020">
    <property type="protein sequence ID" value="NBR93725.1"/>
    <property type="molecule type" value="Genomic_DNA"/>
</dbReference>
<evidence type="ECO:0000313" key="11">
    <source>
        <dbReference type="EMBL" id="NBR93725.1"/>
    </source>
</evidence>
<evidence type="ECO:0000256" key="8">
    <source>
        <dbReference type="PIRSR" id="PIRSR016262-2"/>
    </source>
</evidence>
<evidence type="ECO:0000313" key="12">
    <source>
        <dbReference type="Proteomes" id="UP000740727"/>
    </source>
</evidence>
<feature type="site" description="Lowers pKa of active site Cys" evidence="5 9">
    <location>
        <position position="131"/>
    </location>
</feature>
<dbReference type="CDD" id="cd16444">
    <property type="entry name" value="LipB"/>
    <property type="match status" value="1"/>
</dbReference>
<dbReference type="AlphaFoldDB" id="A0A965GDS5"/>
<dbReference type="PANTHER" id="PTHR10993:SF7">
    <property type="entry name" value="LIPOYLTRANSFERASE 2, MITOCHONDRIAL-RELATED"/>
    <property type="match status" value="1"/>
</dbReference>
<accession>A0A965GDS5</accession>
<comment type="miscellaneous">
    <text evidence="5">In the reaction, the free carboxyl group of octanoic acid is attached via an amide linkage to the epsilon-amino group of a specific lysine residue of lipoyl domains of lipoate-dependent enzymes.</text>
</comment>
<dbReference type="Pfam" id="PF21948">
    <property type="entry name" value="LplA-B_cat"/>
    <property type="match status" value="1"/>
</dbReference>
<dbReference type="GO" id="GO:0009249">
    <property type="term" value="P:protein lipoylation"/>
    <property type="evidence" value="ECO:0007669"/>
    <property type="project" value="InterPro"/>
</dbReference>
<dbReference type="HAMAP" id="MF_00013">
    <property type="entry name" value="LipB"/>
    <property type="match status" value="1"/>
</dbReference>
<comment type="caution">
    <text evidence="11">The sequence shown here is derived from an EMBL/GenBank/DDBJ whole genome shotgun (WGS) entry which is preliminary data.</text>
</comment>
<evidence type="ECO:0000256" key="1">
    <source>
        <dbReference type="ARBA" id="ARBA00004821"/>
    </source>
</evidence>
<organism evidence="11 12">
    <name type="scientific">Candidatus Fonsibacter lacus</name>
    <dbReference type="NCBI Taxonomy" id="2576439"/>
    <lineage>
        <taxon>Bacteria</taxon>
        <taxon>Pseudomonadati</taxon>
        <taxon>Pseudomonadota</taxon>
        <taxon>Alphaproteobacteria</taxon>
        <taxon>Candidatus Pelagibacterales</taxon>
        <taxon>Candidatus Pelagibacterales incertae sedis</taxon>
        <taxon>Candidatus Fonsibacter</taxon>
    </lineage>
</organism>
<comment type="catalytic activity">
    <reaction evidence="5 6">
        <text>octanoyl-[ACP] + L-lysyl-[protein] = N(6)-octanoyl-L-lysyl-[protein] + holo-[ACP] + H(+)</text>
        <dbReference type="Rhea" id="RHEA:17665"/>
        <dbReference type="Rhea" id="RHEA-COMP:9636"/>
        <dbReference type="Rhea" id="RHEA-COMP:9685"/>
        <dbReference type="Rhea" id="RHEA-COMP:9752"/>
        <dbReference type="Rhea" id="RHEA-COMP:9928"/>
        <dbReference type="ChEBI" id="CHEBI:15378"/>
        <dbReference type="ChEBI" id="CHEBI:29969"/>
        <dbReference type="ChEBI" id="CHEBI:64479"/>
        <dbReference type="ChEBI" id="CHEBI:78463"/>
        <dbReference type="ChEBI" id="CHEBI:78809"/>
        <dbReference type="EC" id="2.3.1.181"/>
    </reaction>
</comment>
<dbReference type="EC" id="2.3.1.181" evidence="5 6"/>
<keyword evidence="5" id="KW-0963">Cytoplasm</keyword>
<dbReference type="InterPro" id="IPR045864">
    <property type="entry name" value="aa-tRNA-synth_II/BPL/LPL"/>
</dbReference>
<dbReference type="NCBIfam" id="TIGR00214">
    <property type="entry name" value="lipB"/>
    <property type="match status" value="1"/>
</dbReference>
<gene>
    <name evidence="5 11" type="primary">lipB</name>
    <name evidence="11" type="ORF">EBT44_02600</name>
</gene>
<evidence type="ECO:0000256" key="7">
    <source>
        <dbReference type="PIRSR" id="PIRSR016262-1"/>
    </source>
</evidence>
<name>A0A965GDS5_9PROT</name>
<dbReference type="PANTHER" id="PTHR10993">
    <property type="entry name" value="OCTANOYLTRANSFERASE"/>
    <property type="match status" value="1"/>
</dbReference>
<dbReference type="PROSITE" id="PS51733">
    <property type="entry name" value="BPL_LPL_CATALYTIC"/>
    <property type="match status" value="1"/>
</dbReference>
<dbReference type="NCBIfam" id="NF010925">
    <property type="entry name" value="PRK14345.1"/>
    <property type="match status" value="1"/>
</dbReference>
<evidence type="ECO:0000256" key="2">
    <source>
        <dbReference type="ARBA" id="ARBA00022679"/>
    </source>
</evidence>
<feature type="active site" description="Acyl-thioester intermediate" evidence="5 7">
    <location>
        <position position="165"/>
    </location>
</feature>
<keyword evidence="3 5" id="KW-0012">Acyltransferase</keyword>
<dbReference type="Gene3D" id="3.30.930.10">
    <property type="entry name" value="Bira Bifunctional Protein, Domain 2"/>
    <property type="match status" value="1"/>
</dbReference>
<evidence type="ECO:0000256" key="3">
    <source>
        <dbReference type="ARBA" id="ARBA00023315"/>
    </source>
</evidence>
<evidence type="ECO:0000256" key="9">
    <source>
        <dbReference type="PIRSR" id="PIRSR016262-3"/>
    </source>
</evidence>
<protein>
    <recommendedName>
        <fullName evidence="5 6">Octanoyltransferase</fullName>
        <ecNumber evidence="5 6">2.3.1.181</ecNumber>
    </recommendedName>
    <alternativeName>
        <fullName evidence="5">Lipoate-protein ligase B</fullName>
    </alternativeName>
    <alternativeName>
        <fullName evidence="5">Lipoyl/octanoyl transferase</fullName>
    </alternativeName>
    <alternativeName>
        <fullName evidence="5">Octanoyl-[acyl-carrier-protein]-protein N-octanoyltransferase</fullName>
    </alternativeName>
</protein>
<feature type="binding site" evidence="5 8">
    <location>
        <begin position="64"/>
        <end position="71"/>
    </location>
    <ligand>
        <name>substrate</name>
    </ligand>
</feature>
<dbReference type="GO" id="GO:0005737">
    <property type="term" value="C:cytoplasm"/>
    <property type="evidence" value="ECO:0007669"/>
    <property type="project" value="UniProtKB-SubCell"/>
</dbReference>
<dbReference type="SUPFAM" id="SSF55681">
    <property type="entry name" value="Class II aaRS and biotin synthetases"/>
    <property type="match status" value="1"/>
</dbReference>
<feature type="binding site" evidence="5 8">
    <location>
        <begin position="147"/>
        <end position="149"/>
    </location>
    <ligand>
        <name>substrate</name>
    </ligand>
</feature>
<comment type="function">
    <text evidence="4 5 6">Catalyzes the transfer of endogenously produced octanoic acid from octanoyl-acyl-carrier-protein onto the lipoyl domains of lipoate-dependent enzymes. Lipoyl-ACP can also act as a substrate although octanoyl-ACP is likely to be the physiological substrate.</text>
</comment>